<dbReference type="PANTHER" id="PTHR11066">
    <property type="entry name" value="ACYL-COA THIOESTERASE"/>
    <property type="match status" value="1"/>
</dbReference>
<gene>
    <name evidence="5" type="ORF">LTR09_010617</name>
</gene>
<keyword evidence="2" id="KW-0378">Hydrolase</keyword>
<dbReference type="GO" id="GO:0047617">
    <property type="term" value="F:fatty acyl-CoA hydrolase activity"/>
    <property type="evidence" value="ECO:0007669"/>
    <property type="project" value="InterPro"/>
</dbReference>
<evidence type="ECO:0000256" key="2">
    <source>
        <dbReference type="ARBA" id="ARBA00022801"/>
    </source>
</evidence>
<protein>
    <recommendedName>
        <fullName evidence="7">Thioesterase/thiol ester dehydrase-isomerase</fullName>
    </recommendedName>
</protein>
<name>A0AAJ0G870_9PEZI</name>
<dbReference type="InterPro" id="IPR029069">
    <property type="entry name" value="HotDog_dom_sf"/>
</dbReference>
<dbReference type="Gene3D" id="2.40.160.210">
    <property type="entry name" value="Acyl-CoA thioesterase, double hotdog domain"/>
    <property type="match status" value="1"/>
</dbReference>
<dbReference type="InterPro" id="IPR003703">
    <property type="entry name" value="Acyl_CoA_thio"/>
</dbReference>
<organism evidence="5 6">
    <name type="scientific">Extremus antarcticus</name>
    <dbReference type="NCBI Taxonomy" id="702011"/>
    <lineage>
        <taxon>Eukaryota</taxon>
        <taxon>Fungi</taxon>
        <taxon>Dikarya</taxon>
        <taxon>Ascomycota</taxon>
        <taxon>Pezizomycotina</taxon>
        <taxon>Dothideomycetes</taxon>
        <taxon>Dothideomycetidae</taxon>
        <taxon>Mycosphaerellales</taxon>
        <taxon>Extremaceae</taxon>
        <taxon>Extremus</taxon>
    </lineage>
</organism>
<evidence type="ECO:0000259" key="4">
    <source>
        <dbReference type="Pfam" id="PF20789"/>
    </source>
</evidence>
<sequence length="354" mass="39942">MPPPHDGNQYTPFKDLIRVERIGEDTYRSIALPFSPGGQLPNAIARSYGGHVYAQSAWAACQTVDAGFLLYNVIGHFHLPGSRTTPFIYHVKRIRDGRSFASREVSVMIEGDTAGPVFTSTCSFKKTEPSILDVQEPVDLWKVYGASLRNKRPEDSEEVPGVDVPWYWKLRSETGQNDEFPGLDMRKADMTEYNRDRHPLERKGLIFYRGVGHLPQDPNLHLCAHLYASDRNSLYIVTNQLDVGDLYTQMSSLVHQTSFHGNIENLMFGPSKSDDSQMDDSSESGRWYCKEDTTLRVANGRAMLHGRLFASNGAHIATATQDGLIRFAKKPDPTPKELAMIREREARWPPRGKL</sequence>
<dbReference type="Pfam" id="PF13622">
    <property type="entry name" value="4HBT_3"/>
    <property type="match status" value="1"/>
</dbReference>
<dbReference type="InterPro" id="IPR049450">
    <property type="entry name" value="ACOT8-like_C"/>
</dbReference>
<evidence type="ECO:0008006" key="7">
    <source>
        <dbReference type="Google" id="ProtNLM"/>
    </source>
</evidence>
<evidence type="ECO:0000256" key="1">
    <source>
        <dbReference type="ARBA" id="ARBA00006538"/>
    </source>
</evidence>
<comment type="similarity">
    <text evidence="1">Belongs to the C/M/P thioester hydrolase family.</text>
</comment>
<dbReference type="Proteomes" id="UP001271007">
    <property type="component" value="Unassembled WGS sequence"/>
</dbReference>
<evidence type="ECO:0000313" key="6">
    <source>
        <dbReference type="Proteomes" id="UP001271007"/>
    </source>
</evidence>
<dbReference type="AlphaFoldDB" id="A0AAJ0G870"/>
<dbReference type="PANTHER" id="PTHR11066:SF64">
    <property type="entry name" value="ACYL-COA THIOESTERASE (AFU_ORTHOLOGUE AFUA_1G12060)"/>
    <property type="match status" value="1"/>
</dbReference>
<dbReference type="GO" id="GO:0005782">
    <property type="term" value="C:peroxisomal matrix"/>
    <property type="evidence" value="ECO:0007669"/>
    <property type="project" value="UniProtKB-SubCell"/>
</dbReference>
<dbReference type="CDD" id="cd03445">
    <property type="entry name" value="Thioesterase_II_repeat2"/>
    <property type="match status" value="1"/>
</dbReference>
<dbReference type="GO" id="GO:0006637">
    <property type="term" value="P:acyl-CoA metabolic process"/>
    <property type="evidence" value="ECO:0007669"/>
    <property type="project" value="InterPro"/>
</dbReference>
<feature type="domain" description="Acyl-CoA thioesterase-like N-terminal HotDog" evidence="3">
    <location>
        <begin position="43"/>
        <end position="124"/>
    </location>
</feature>
<dbReference type="GO" id="GO:0009062">
    <property type="term" value="P:fatty acid catabolic process"/>
    <property type="evidence" value="ECO:0007669"/>
    <property type="project" value="TreeGrafter"/>
</dbReference>
<comment type="caution">
    <text evidence="5">The sequence shown here is derived from an EMBL/GenBank/DDBJ whole genome shotgun (WGS) entry which is preliminary data.</text>
</comment>
<keyword evidence="6" id="KW-1185">Reference proteome</keyword>
<dbReference type="Pfam" id="PF20789">
    <property type="entry name" value="4HBT_3C"/>
    <property type="match status" value="1"/>
</dbReference>
<accession>A0AAJ0G870</accession>
<dbReference type="EMBL" id="JAWDJX010000054">
    <property type="protein sequence ID" value="KAK3047943.1"/>
    <property type="molecule type" value="Genomic_DNA"/>
</dbReference>
<evidence type="ECO:0000259" key="3">
    <source>
        <dbReference type="Pfam" id="PF13622"/>
    </source>
</evidence>
<dbReference type="CDD" id="cd03444">
    <property type="entry name" value="Thioesterase_II_repeat1"/>
    <property type="match status" value="1"/>
</dbReference>
<dbReference type="InterPro" id="IPR049449">
    <property type="entry name" value="TesB_ACOT8-like_N"/>
</dbReference>
<dbReference type="SUPFAM" id="SSF54637">
    <property type="entry name" value="Thioesterase/thiol ester dehydrase-isomerase"/>
    <property type="match status" value="2"/>
</dbReference>
<reference evidence="5" key="1">
    <citation type="submission" date="2023-04" db="EMBL/GenBank/DDBJ databases">
        <title>Black Yeasts Isolated from many extreme environments.</title>
        <authorList>
            <person name="Coleine C."/>
            <person name="Stajich J.E."/>
            <person name="Selbmann L."/>
        </authorList>
    </citation>
    <scope>NUCLEOTIDE SEQUENCE</scope>
    <source>
        <strain evidence="5">CCFEE 5312</strain>
    </source>
</reference>
<feature type="domain" description="Acyl-CoA thioesterase-like C-terminal" evidence="4">
    <location>
        <begin position="216"/>
        <end position="325"/>
    </location>
</feature>
<proteinExistence type="inferred from homology"/>
<evidence type="ECO:0000313" key="5">
    <source>
        <dbReference type="EMBL" id="KAK3047943.1"/>
    </source>
</evidence>
<dbReference type="InterPro" id="IPR042171">
    <property type="entry name" value="Acyl-CoA_hotdog"/>
</dbReference>